<dbReference type="Proteomes" id="UP000885847">
    <property type="component" value="Unassembled WGS sequence"/>
</dbReference>
<dbReference type="AlphaFoldDB" id="A0A7C0VCV9"/>
<organism evidence="1">
    <name type="scientific">candidate division WOR-3 bacterium</name>
    <dbReference type="NCBI Taxonomy" id="2052148"/>
    <lineage>
        <taxon>Bacteria</taxon>
        <taxon>Bacteria division WOR-3</taxon>
    </lineage>
</organism>
<accession>A0A7C0VCV9</accession>
<dbReference type="SUPFAM" id="SSF53474">
    <property type="entry name" value="alpha/beta-Hydrolases"/>
    <property type="match status" value="1"/>
</dbReference>
<evidence type="ECO:0000313" key="1">
    <source>
        <dbReference type="EMBL" id="HDI83646.1"/>
    </source>
</evidence>
<dbReference type="EMBL" id="DQWE01000360">
    <property type="protein sequence ID" value="HDI83646.1"/>
    <property type="molecule type" value="Genomic_DNA"/>
</dbReference>
<dbReference type="Gene3D" id="3.40.50.1820">
    <property type="entry name" value="alpha/beta hydrolase"/>
    <property type="match status" value="1"/>
</dbReference>
<name>A0A7C0VCV9_UNCW3</name>
<sequence>MKRVFVLMLFVGLLGLNAQEPYRPYPIIWCHGIWSSPGTWGVEKNGWKVEGDPHNPDNVEIDSLREEEGSTIWEILQDYFLHSNSEPYYDRDNFSYFPEQGRMSFHHIYQEVVLFDPSDASIDYHDENDIGRGWKLVKQAREVLEEYYGEDWVDNPDAKVIFIGHSMGAPSIRYALEYDPVLADHTYKVITIGGVHQGSVWATPGVRDVYIITALNYPMIWLTGRLVEEFGEWVAEKLFITGIEHSWPEWITEALGGLVEASWFGQGQISSLGSLIGFTVFVDATAIISTGVFGYKEGVWDLSSFSGCMGKLNNETEAPEDVEYVFIVGKGGLADWIMWSNDALGAYMLLAAYCPAVPNPLGISPLQATLSASSAVFYHIWNENSDLVVQWESQDPRDVYAFSRVSREKLRSIVVDGIWHGAETSQWRVFVEALENPPILDSVMLVEVKGDTVDTTYLTEGSIDTLIATPESCSIYFRLEDVYFLAQTRVTVNINGAKIGDLRYPDYKGYDDRWCRIPERLKNA</sequence>
<reference evidence="1" key="1">
    <citation type="journal article" date="2020" name="mSystems">
        <title>Genome- and Community-Level Interaction Insights into Carbon Utilization and Element Cycling Functions of Hydrothermarchaeota in Hydrothermal Sediment.</title>
        <authorList>
            <person name="Zhou Z."/>
            <person name="Liu Y."/>
            <person name="Xu W."/>
            <person name="Pan J."/>
            <person name="Luo Z.H."/>
            <person name="Li M."/>
        </authorList>
    </citation>
    <scope>NUCLEOTIDE SEQUENCE [LARGE SCALE GENOMIC DNA]</scope>
    <source>
        <strain evidence="1">HyVt-102</strain>
    </source>
</reference>
<protein>
    <submittedName>
        <fullName evidence="1">Uncharacterized protein</fullName>
    </submittedName>
</protein>
<dbReference type="InterPro" id="IPR029058">
    <property type="entry name" value="AB_hydrolase_fold"/>
</dbReference>
<gene>
    <name evidence="1" type="ORF">ENF18_07645</name>
</gene>
<comment type="caution">
    <text evidence="1">The sequence shown here is derived from an EMBL/GenBank/DDBJ whole genome shotgun (WGS) entry which is preliminary data.</text>
</comment>
<proteinExistence type="predicted"/>